<dbReference type="InterPro" id="IPR023408">
    <property type="entry name" value="MscS_beta-dom_sf"/>
</dbReference>
<evidence type="ECO:0000313" key="9">
    <source>
        <dbReference type="Proteomes" id="UP000815846"/>
    </source>
</evidence>
<protein>
    <submittedName>
        <fullName evidence="8">Mechanosensitive ion channel</fullName>
    </submittedName>
</protein>
<dbReference type="Gene3D" id="1.10.287.1260">
    <property type="match status" value="1"/>
</dbReference>
<dbReference type="InterPro" id="IPR018488">
    <property type="entry name" value="cNMP-bd_CS"/>
</dbReference>
<dbReference type="PROSITE" id="PS50042">
    <property type="entry name" value="CNMP_BINDING_3"/>
    <property type="match status" value="1"/>
</dbReference>
<keyword evidence="5 6" id="KW-0472">Membrane</keyword>
<dbReference type="CDD" id="cd00038">
    <property type="entry name" value="CAP_ED"/>
    <property type="match status" value="1"/>
</dbReference>
<dbReference type="Pfam" id="PF00924">
    <property type="entry name" value="MS_channel_2nd"/>
    <property type="match status" value="1"/>
</dbReference>
<evidence type="ECO:0000259" key="7">
    <source>
        <dbReference type="PROSITE" id="PS50042"/>
    </source>
</evidence>
<feature type="transmembrane region" description="Helical" evidence="6">
    <location>
        <begin position="6"/>
        <end position="26"/>
    </location>
</feature>
<accession>A0ABY3MYJ0</accession>
<feature type="transmembrane region" description="Helical" evidence="6">
    <location>
        <begin position="69"/>
        <end position="89"/>
    </location>
</feature>
<dbReference type="PANTHER" id="PTHR30347:SF1">
    <property type="entry name" value="MECHANOSENSITIVE CHANNEL MSCK"/>
    <property type="match status" value="1"/>
</dbReference>
<dbReference type="SUPFAM" id="SSF51206">
    <property type="entry name" value="cAMP-binding domain-like"/>
    <property type="match status" value="1"/>
</dbReference>
<evidence type="ECO:0000313" key="8">
    <source>
        <dbReference type="EMBL" id="TYK66283.1"/>
    </source>
</evidence>
<proteinExistence type="predicted"/>
<dbReference type="Proteomes" id="UP000815846">
    <property type="component" value="Unassembled WGS sequence"/>
</dbReference>
<evidence type="ECO:0000256" key="5">
    <source>
        <dbReference type="ARBA" id="ARBA00023136"/>
    </source>
</evidence>
<comment type="subcellular location">
    <subcellularLocation>
        <location evidence="1">Cell membrane</location>
        <topology evidence="1">Multi-pass membrane protein</topology>
    </subcellularLocation>
</comment>
<keyword evidence="4 6" id="KW-1133">Transmembrane helix</keyword>
<evidence type="ECO:0000256" key="1">
    <source>
        <dbReference type="ARBA" id="ARBA00004651"/>
    </source>
</evidence>
<dbReference type="Gene3D" id="2.60.120.10">
    <property type="entry name" value="Jelly Rolls"/>
    <property type="match status" value="1"/>
</dbReference>
<sequence length="508" mass="56849">MALTSWLTASIMLVSFLIIAALCKAFEPNNNDQIKRVGFFLILYLIAVSLFHAAQVFQWSQINLISGNIIYLIGSLTLIELSLTLLFKLIIPRLGYHPPSIISDIIFGFSIIVLLVVTLSNFGVDTTSIAATSAVVTAILAIGLQATLGNIIGGVALQLDKSIRLGDWIQLENGTQGKVQELRWRHTVIETRDWDTLIVPNSFLLAANIIILGKRVGESLQHRMWVHFNVDFRTNPSQVIDIVEAALQAKPGILNVANHPKPNCICLDFSSDNRESYAQYAIRYWLTDIQEDDPTNSLVRKRLYAALQRANIPLAIPAAQLFIDQDDSERRSQKEQKNIQQRLNALNQIDFLTELNQDELIILAKGLQSVLYSKGENIMRQNDKASWLYILTQGTASVWVESGGMNSKVADIKSPTFVGEMGLMTGAARSATIIATSDVYSYRLHKDEFQKIILQRPNIVNKISEILAKRDVETSSIKDKLNEAVQNQKIEQNKTHLLTKISMFFGLD</sequence>
<dbReference type="InterPro" id="IPR010920">
    <property type="entry name" value="LSM_dom_sf"/>
</dbReference>
<name>A0ABY3MYJ0_9GAMM</name>
<reference evidence="8 9" key="1">
    <citation type="submission" date="2019-08" db="EMBL/GenBank/DDBJ databases">
        <title>Microbe sample from Colwellia echini.</title>
        <authorList>
            <person name="Christiansen L."/>
            <person name="Pathiraja D."/>
            <person name="Schultz-Johansen M."/>
            <person name="Choi I.-G."/>
            <person name="Stougaard P."/>
        </authorList>
    </citation>
    <scope>NUCLEOTIDE SEQUENCE [LARGE SCALE GENOMIC DNA]</scope>
    <source>
        <strain evidence="8 9">A3</strain>
    </source>
</reference>
<feature type="transmembrane region" description="Helical" evidence="6">
    <location>
        <begin position="38"/>
        <end position="57"/>
    </location>
</feature>
<evidence type="ECO:0000256" key="3">
    <source>
        <dbReference type="ARBA" id="ARBA00022692"/>
    </source>
</evidence>
<gene>
    <name evidence="8" type="ORF">CWS31_006730</name>
</gene>
<keyword evidence="2" id="KW-1003">Cell membrane</keyword>
<comment type="caution">
    <text evidence="8">The sequence shown here is derived from an EMBL/GenBank/DDBJ whole genome shotgun (WGS) entry which is preliminary data.</text>
</comment>
<feature type="transmembrane region" description="Helical" evidence="6">
    <location>
        <begin position="129"/>
        <end position="157"/>
    </location>
</feature>
<dbReference type="InterPro" id="IPR052702">
    <property type="entry name" value="MscS-like_channel"/>
</dbReference>
<dbReference type="PANTHER" id="PTHR30347">
    <property type="entry name" value="POTASSIUM CHANNEL RELATED"/>
    <property type="match status" value="1"/>
</dbReference>
<dbReference type="SUPFAM" id="SSF82689">
    <property type="entry name" value="Mechanosensitive channel protein MscS (YggB), C-terminal domain"/>
    <property type="match status" value="1"/>
</dbReference>
<evidence type="ECO:0000256" key="2">
    <source>
        <dbReference type="ARBA" id="ARBA00022475"/>
    </source>
</evidence>
<evidence type="ECO:0000256" key="6">
    <source>
        <dbReference type="SAM" id="Phobius"/>
    </source>
</evidence>
<feature type="transmembrane region" description="Helical" evidence="6">
    <location>
        <begin position="101"/>
        <end position="123"/>
    </location>
</feature>
<dbReference type="InterPro" id="IPR000595">
    <property type="entry name" value="cNMP-bd_dom"/>
</dbReference>
<dbReference type="RefSeq" id="WP_101344355.1">
    <property type="nucleotide sequence ID" value="NZ_PJAI02000005.1"/>
</dbReference>
<dbReference type="InterPro" id="IPR018490">
    <property type="entry name" value="cNMP-bd_dom_sf"/>
</dbReference>
<dbReference type="Gene3D" id="3.30.70.100">
    <property type="match status" value="1"/>
</dbReference>
<dbReference type="SMART" id="SM00100">
    <property type="entry name" value="cNMP"/>
    <property type="match status" value="1"/>
</dbReference>
<dbReference type="InterPro" id="IPR014710">
    <property type="entry name" value="RmlC-like_jellyroll"/>
</dbReference>
<dbReference type="Gene3D" id="2.30.30.60">
    <property type="match status" value="1"/>
</dbReference>
<feature type="domain" description="Cyclic nucleotide-binding" evidence="7">
    <location>
        <begin position="351"/>
        <end position="470"/>
    </location>
</feature>
<keyword evidence="9" id="KW-1185">Reference proteome</keyword>
<organism evidence="8 9">
    <name type="scientific">Colwellia echini</name>
    <dbReference type="NCBI Taxonomy" id="1982103"/>
    <lineage>
        <taxon>Bacteria</taxon>
        <taxon>Pseudomonadati</taxon>
        <taxon>Pseudomonadota</taxon>
        <taxon>Gammaproteobacteria</taxon>
        <taxon>Alteromonadales</taxon>
        <taxon>Colwelliaceae</taxon>
        <taxon>Colwellia</taxon>
    </lineage>
</organism>
<dbReference type="Pfam" id="PF00027">
    <property type="entry name" value="cNMP_binding"/>
    <property type="match status" value="1"/>
</dbReference>
<dbReference type="InterPro" id="IPR011066">
    <property type="entry name" value="MscS_channel_C_sf"/>
</dbReference>
<dbReference type="EMBL" id="PJAI02000005">
    <property type="protein sequence ID" value="TYK66283.1"/>
    <property type="molecule type" value="Genomic_DNA"/>
</dbReference>
<keyword evidence="3 6" id="KW-0812">Transmembrane</keyword>
<dbReference type="PROSITE" id="PS00889">
    <property type="entry name" value="CNMP_BINDING_2"/>
    <property type="match status" value="1"/>
</dbReference>
<evidence type="ECO:0000256" key="4">
    <source>
        <dbReference type="ARBA" id="ARBA00022989"/>
    </source>
</evidence>
<dbReference type="InterPro" id="IPR006685">
    <property type="entry name" value="MscS_channel_2nd"/>
</dbReference>
<dbReference type="SUPFAM" id="SSF50182">
    <property type="entry name" value="Sm-like ribonucleoproteins"/>
    <property type="match status" value="1"/>
</dbReference>